<feature type="domain" description="4Fe-4S ferredoxin-type" evidence="7">
    <location>
        <begin position="99"/>
        <end position="129"/>
    </location>
</feature>
<dbReference type="InterPro" id="IPR017900">
    <property type="entry name" value="4Fe4S_Fe_S_CS"/>
</dbReference>
<gene>
    <name evidence="8" type="ORF">CEE37_07620</name>
</gene>
<evidence type="ECO:0000256" key="3">
    <source>
        <dbReference type="ARBA" id="ARBA00022723"/>
    </source>
</evidence>
<dbReference type="InterPro" id="IPR017896">
    <property type="entry name" value="4Fe4S_Fe-S-bd"/>
</dbReference>
<sequence length="533" mass="60409">MAGKSLSFKDFSTPSEQLAHVAPEDLYPLPPPYDKLEDQPGFKQLSEDARQKFEATLDDTMVVNIPKPKSKEEEDRLVKQFISGLEKLFTPENNWTFLQPLILSMEHCARCQTCIDDCPIYEASGYNEIYRPTYRSEILRRLYFKYVKGGSWWEKFNNGDIELNWTLISRLIELSYRCTLCRRCAQSCPIGVDNGMLSREIRKLASSELGLAAKDLHEKGTVQQLEVGSSTGMNPIVVKDNCEFIDEDMEDRTGLKVETVWDKEGADVLLIHNAGEFLAWPDNPGAFALILQEAGISWTLSSDLVGYDGVNYGLFYEDVQLARIAMKHYEIAKKLKVKKIVMGECGHESKAMGVIGDRITQAIPRESAMTLMEHIVFSGKLDLDPSRNDFPVTLHDPCNLVRSMGVVEPQRKVLRYIAPRFREMHPHGVRNYCCGGGSGWAIMSQNNFMDWRLQVSGRKKLEQILNAFADEEPGPEQPKYVCAPCSNCKGQIRDLFDYYGAKEKSGLYYAGLVELIVNAMTNVKPGFIDWELL</sequence>
<dbReference type="Gene3D" id="1.10.1060.10">
    <property type="entry name" value="Alpha-helical ferredoxin"/>
    <property type="match status" value="1"/>
</dbReference>
<dbReference type="PANTHER" id="PTHR43551">
    <property type="entry name" value="FUMARATE REDUCTASE IRON-SULFUR SUBUNIT"/>
    <property type="match status" value="1"/>
</dbReference>
<keyword evidence="3" id="KW-0479">Metal-binding</keyword>
<dbReference type="SUPFAM" id="SSF54862">
    <property type="entry name" value="4Fe-4S ferredoxins"/>
    <property type="match status" value="1"/>
</dbReference>
<keyword evidence="5" id="KW-0408">Iron</keyword>
<dbReference type="InterPro" id="IPR009051">
    <property type="entry name" value="Helical_ferredxn"/>
</dbReference>
<evidence type="ECO:0000256" key="1">
    <source>
        <dbReference type="ARBA" id="ARBA00022448"/>
    </source>
</evidence>
<dbReference type="EMBL" id="NJBN01000004">
    <property type="protein sequence ID" value="TKJ40824.1"/>
    <property type="molecule type" value="Genomic_DNA"/>
</dbReference>
<accession>A0A532V0T3</accession>
<dbReference type="PROSITE" id="PS51379">
    <property type="entry name" value="4FE4S_FER_2"/>
    <property type="match status" value="2"/>
</dbReference>
<dbReference type="Proteomes" id="UP000319619">
    <property type="component" value="Unassembled WGS sequence"/>
</dbReference>
<evidence type="ECO:0000256" key="2">
    <source>
        <dbReference type="ARBA" id="ARBA00022485"/>
    </source>
</evidence>
<name>A0A532V0T3_UNCL8</name>
<dbReference type="AlphaFoldDB" id="A0A532V0T3"/>
<dbReference type="Pfam" id="PF02754">
    <property type="entry name" value="CCG"/>
    <property type="match status" value="1"/>
</dbReference>
<dbReference type="GO" id="GO:0046872">
    <property type="term" value="F:metal ion binding"/>
    <property type="evidence" value="ECO:0007669"/>
    <property type="project" value="UniProtKB-KW"/>
</dbReference>
<proteinExistence type="predicted"/>
<evidence type="ECO:0000256" key="6">
    <source>
        <dbReference type="ARBA" id="ARBA00023014"/>
    </source>
</evidence>
<evidence type="ECO:0000259" key="7">
    <source>
        <dbReference type="PROSITE" id="PS51379"/>
    </source>
</evidence>
<protein>
    <submittedName>
        <fullName evidence="8">4Fe-4S ferredoxin</fullName>
    </submittedName>
</protein>
<dbReference type="InterPro" id="IPR004017">
    <property type="entry name" value="Cys_rich_dom"/>
</dbReference>
<keyword evidence="6" id="KW-0411">Iron-sulfur</keyword>
<evidence type="ECO:0000313" key="9">
    <source>
        <dbReference type="Proteomes" id="UP000319619"/>
    </source>
</evidence>
<reference evidence="8 9" key="1">
    <citation type="submission" date="2017-06" db="EMBL/GenBank/DDBJ databases">
        <title>Novel microbial phyla capable of carbon fixation and sulfur reduction in deep-sea sediments.</title>
        <authorList>
            <person name="Huang J."/>
            <person name="Baker B."/>
            <person name="Wang Y."/>
        </authorList>
    </citation>
    <scope>NUCLEOTIDE SEQUENCE [LARGE SCALE GENOMIC DNA]</scope>
    <source>
        <strain evidence="8">B3_LCP</strain>
    </source>
</reference>
<evidence type="ECO:0000256" key="5">
    <source>
        <dbReference type="ARBA" id="ARBA00023004"/>
    </source>
</evidence>
<dbReference type="PROSITE" id="PS00198">
    <property type="entry name" value="4FE4S_FER_1"/>
    <property type="match status" value="1"/>
</dbReference>
<feature type="domain" description="4Fe-4S ferredoxin-type" evidence="7">
    <location>
        <begin position="168"/>
        <end position="192"/>
    </location>
</feature>
<evidence type="ECO:0000313" key="8">
    <source>
        <dbReference type="EMBL" id="TKJ40824.1"/>
    </source>
</evidence>
<organism evidence="8 9">
    <name type="scientific">candidate division LCP-89 bacterium B3_LCP</name>
    <dbReference type="NCBI Taxonomy" id="2012998"/>
    <lineage>
        <taxon>Bacteria</taxon>
        <taxon>Pseudomonadati</taxon>
        <taxon>Bacteria division LCP-89</taxon>
    </lineage>
</organism>
<evidence type="ECO:0000256" key="4">
    <source>
        <dbReference type="ARBA" id="ARBA00022982"/>
    </source>
</evidence>
<keyword evidence="1" id="KW-0813">Transport</keyword>
<dbReference type="GO" id="GO:0016491">
    <property type="term" value="F:oxidoreductase activity"/>
    <property type="evidence" value="ECO:0007669"/>
    <property type="project" value="UniProtKB-ARBA"/>
</dbReference>
<dbReference type="Pfam" id="PF13183">
    <property type="entry name" value="Fer4_8"/>
    <property type="match status" value="1"/>
</dbReference>
<dbReference type="GO" id="GO:0051539">
    <property type="term" value="F:4 iron, 4 sulfur cluster binding"/>
    <property type="evidence" value="ECO:0007669"/>
    <property type="project" value="UniProtKB-KW"/>
</dbReference>
<comment type="caution">
    <text evidence="8">The sequence shown here is derived from an EMBL/GenBank/DDBJ whole genome shotgun (WGS) entry which is preliminary data.</text>
</comment>
<keyword evidence="4" id="KW-0249">Electron transport</keyword>
<dbReference type="PANTHER" id="PTHR43551:SF1">
    <property type="entry name" value="HETERODISULFIDE REDUCTASE"/>
    <property type="match status" value="1"/>
</dbReference>
<keyword evidence="2" id="KW-0004">4Fe-4S</keyword>